<dbReference type="KEGG" id="ssam:E3D00_05640"/>
<feature type="transmembrane region" description="Helical" evidence="1">
    <location>
        <begin position="404"/>
        <end position="425"/>
    </location>
</feature>
<dbReference type="Pfam" id="PF04632">
    <property type="entry name" value="FUSC"/>
    <property type="match status" value="1"/>
</dbReference>
<evidence type="ECO:0000313" key="2">
    <source>
        <dbReference type="EMBL" id="QDH17104.1"/>
    </source>
</evidence>
<accession>A0A4Y6UJ59</accession>
<dbReference type="GO" id="GO:0022857">
    <property type="term" value="F:transmembrane transporter activity"/>
    <property type="evidence" value="ECO:0007669"/>
    <property type="project" value="InterPro"/>
</dbReference>
<feature type="transmembrane region" description="Helical" evidence="1">
    <location>
        <begin position="20"/>
        <end position="49"/>
    </location>
</feature>
<feature type="transmembrane region" description="Helical" evidence="1">
    <location>
        <begin position="484"/>
        <end position="501"/>
    </location>
</feature>
<dbReference type="AlphaFoldDB" id="A0A4Y6UJ59"/>
<keyword evidence="1" id="KW-0812">Transmembrane</keyword>
<name>A0A4Y6UJ59_9PROT</name>
<feature type="transmembrane region" description="Helical" evidence="1">
    <location>
        <begin position="113"/>
        <end position="130"/>
    </location>
</feature>
<dbReference type="OrthoDB" id="9807111at2"/>
<feature type="transmembrane region" description="Helical" evidence="1">
    <location>
        <begin position="454"/>
        <end position="472"/>
    </location>
</feature>
<reference evidence="2 3" key="1">
    <citation type="submission" date="2019-03" db="EMBL/GenBank/DDBJ databases">
        <title>The complete genome sequence of Swingsia samuiensis NBRC107927(T).</title>
        <authorList>
            <person name="Chua K.-O."/>
            <person name="Chan K.-G."/>
            <person name="See-Too W.-S."/>
        </authorList>
    </citation>
    <scope>NUCLEOTIDE SEQUENCE [LARGE SCALE GENOMIC DNA]</scope>
    <source>
        <strain evidence="2 3">AH83</strain>
    </source>
</reference>
<sequence>MSLSWQAILRPGWVSFTLRTWVAFVLALLIAFWAQVDSPAGAGVTVMILAQPLRGQALSKAFYRMLGTLIGVGVSIVLVALFNQNRRLFLGTTALWLGACAFVGTLERNFRAYAALLAGYVVALVAVATIDAPQNVFQVGIARATTVTIGIAAVAIVNLMSGSPQAWRSLARGLQYSGQRIRQISQAALMGDIIPSNEELTAISTEILSLVTHISYARTELSYGRRRMAGARLSLVGMLTVLTCSRSIAVLLKEGDISDIVIRHVRSWHERVVDGSNRHETMREILSGINEEDPDYIVSPRDAWFLERASTLISNRLHIRTGLNTLLKAAPAGEALKLAKLADNPDYITAFINAMRVILGFSIVAAVCIGTGIPASSIILSQSALVLTLATVTLDLAQFGKGVIIGTPLGILAAAIMSFGVLPWVYTPQTLALVMLPQTIIACLLIMNPKTSAIGFHYGTFFLVFMNLGNPHVYDVGSFITRNVFYLAAAALSFVLLVLVWPPTVRRYRFRLAVGIARDLERQLDGHGEAMGPALLSRKYDRLSQFLLLTRKLDSAGKVTLNVFERFVGLEDLASTIARVRLYLRQASKVAALREYTSPAQKALSQDNLTVVEQDLDQLNQRFLERFQKDIAGEDVFILNCVAGLEAVRVMLLRNKTAIHHYGIGRRRW</sequence>
<dbReference type="GO" id="GO:0005886">
    <property type="term" value="C:plasma membrane"/>
    <property type="evidence" value="ECO:0007669"/>
    <property type="project" value="InterPro"/>
</dbReference>
<dbReference type="Proteomes" id="UP000316313">
    <property type="component" value="Chromosome"/>
</dbReference>
<feature type="transmembrane region" description="Helical" evidence="1">
    <location>
        <begin position="61"/>
        <end position="82"/>
    </location>
</feature>
<protein>
    <submittedName>
        <fullName evidence="2">FUSC family protein</fullName>
    </submittedName>
</protein>
<gene>
    <name evidence="2" type="ORF">E3D00_05640</name>
</gene>
<evidence type="ECO:0000313" key="3">
    <source>
        <dbReference type="Proteomes" id="UP000316313"/>
    </source>
</evidence>
<keyword evidence="3" id="KW-1185">Reference proteome</keyword>
<evidence type="ECO:0000256" key="1">
    <source>
        <dbReference type="SAM" id="Phobius"/>
    </source>
</evidence>
<dbReference type="InterPro" id="IPR006726">
    <property type="entry name" value="PHBA_efflux_AaeB/fusaric-R"/>
</dbReference>
<keyword evidence="1" id="KW-1133">Transmembrane helix</keyword>
<feature type="transmembrane region" description="Helical" evidence="1">
    <location>
        <begin position="136"/>
        <end position="160"/>
    </location>
</feature>
<dbReference type="RefSeq" id="WP_141460719.1">
    <property type="nucleotide sequence ID" value="NZ_CP038141.1"/>
</dbReference>
<feature type="transmembrane region" description="Helical" evidence="1">
    <location>
        <begin position="431"/>
        <end position="447"/>
    </location>
</feature>
<organism evidence="2 3">
    <name type="scientific">Swingsia samuiensis</name>
    <dbReference type="NCBI Taxonomy" id="1293412"/>
    <lineage>
        <taxon>Bacteria</taxon>
        <taxon>Pseudomonadati</taxon>
        <taxon>Pseudomonadota</taxon>
        <taxon>Alphaproteobacteria</taxon>
        <taxon>Acetobacterales</taxon>
        <taxon>Acetobacteraceae</taxon>
        <taxon>Swingsia</taxon>
    </lineage>
</organism>
<keyword evidence="1" id="KW-0472">Membrane</keyword>
<dbReference type="EMBL" id="CP038141">
    <property type="protein sequence ID" value="QDH17104.1"/>
    <property type="molecule type" value="Genomic_DNA"/>
</dbReference>
<proteinExistence type="predicted"/>
<feature type="transmembrane region" description="Helical" evidence="1">
    <location>
        <begin position="347"/>
        <end position="373"/>
    </location>
</feature>